<proteinExistence type="predicted"/>
<sequence>MKEEFPKDYFITIEGDSFREGRISVNKLNQEYVAEIDIVQIESRKIWQHVKTIYGRSTARDALEDGSYTLGKYLRGESVI</sequence>
<accession>A0A1Y5FGP9</accession>
<dbReference type="EMBL" id="MAAO01000002">
    <property type="protein sequence ID" value="OUR99936.1"/>
    <property type="molecule type" value="Genomic_DNA"/>
</dbReference>
<gene>
    <name evidence="1" type="ORF">A9Q84_02590</name>
</gene>
<organism evidence="1 2">
    <name type="scientific">Halobacteriovorax marinus</name>
    <dbReference type="NCBI Taxonomy" id="97084"/>
    <lineage>
        <taxon>Bacteria</taxon>
        <taxon>Pseudomonadati</taxon>
        <taxon>Bdellovibrionota</taxon>
        <taxon>Bacteriovoracia</taxon>
        <taxon>Bacteriovoracales</taxon>
        <taxon>Halobacteriovoraceae</taxon>
        <taxon>Halobacteriovorax</taxon>
    </lineage>
</organism>
<protein>
    <submittedName>
        <fullName evidence="1">Uncharacterized protein</fullName>
    </submittedName>
</protein>
<evidence type="ECO:0000313" key="2">
    <source>
        <dbReference type="Proteomes" id="UP000196531"/>
    </source>
</evidence>
<comment type="caution">
    <text evidence="1">The sequence shown here is derived from an EMBL/GenBank/DDBJ whole genome shotgun (WGS) entry which is preliminary data.</text>
</comment>
<reference evidence="2" key="1">
    <citation type="journal article" date="2017" name="Proc. Natl. Acad. Sci. U.S.A.">
        <title>Simulation of Deepwater Horizon oil plume reveals substrate specialization within a complex community of hydrocarbon-degraders.</title>
        <authorList>
            <person name="Hu P."/>
            <person name="Dubinsky E.A."/>
            <person name="Probst A.J."/>
            <person name="Wang J."/>
            <person name="Sieber C.M.K."/>
            <person name="Tom L.M."/>
            <person name="Gardinali P."/>
            <person name="Banfield J.F."/>
            <person name="Atlas R.M."/>
            <person name="Andersen G.L."/>
        </authorList>
    </citation>
    <scope>NUCLEOTIDE SEQUENCE [LARGE SCALE GENOMIC DNA]</scope>
</reference>
<dbReference type="AlphaFoldDB" id="A0A1Y5FGP9"/>
<evidence type="ECO:0000313" key="1">
    <source>
        <dbReference type="EMBL" id="OUR99936.1"/>
    </source>
</evidence>
<name>A0A1Y5FGP9_9BACT</name>
<dbReference type="Proteomes" id="UP000196531">
    <property type="component" value="Unassembled WGS sequence"/>
</dbReference>